<gene>
    <name evidence="1" type="ORF">Amac_010100</name>
</gene>
<protein>
    <submittedName>
        <fullName evidence="1">Bacteriophage protein</fullName>
    </submittedName>
</protein>
<proteinExistence type="predicted"/>
<dbReference type="Proteomes" id="UP000331127">
    <property type="component" value="Unassembled WGS sequence"/>
</dbReference>
<dbReference type="AlphaFoldDB" id="A0A5M3WEA0"/>
<evidence type="ECO:0000313" key="1">
    <source>
        <dbReference type="EMBL" id="GES07415.1"/>
    </source>
</evidence>
<keyword evidence="2" id="KW-1185">Reference proteome</keyword>
<comment type="caution">
    <text evidence="1">The sequence shown here is derived from an EMBL/GenBank/DDBJ whole genome shotgun (WGS) entry which is preliminary data.</text>
</comment>
<dbReference type="Pfam" id="PF25209">
    <property type="entry name" value="Phage_capsid_4"/>
    <property type="match status" value="1"/>
</dbReference>
<reference evidence="1 2" key="1">
    <citation type="submission" date="2019-10" db="EMBL/GenBank/DDBJ databases">
        <title>Whole genome shotgun sequence of Acrocarpospora macrocephala NBRC 16266.</title>
        <authorList>
            <person name="Ichikawa N."/>
            <person name="Kimura A."/>
            <person name="Kitahashi Y."/>
            <person name="Komaki H."/>
            <person name="Oguchi A."/>
        </authorList>
    </citation>
    <scope>NUCLEOTIDE SEQUENCE [LARGE SCALE GENOMIC DNA]</scope>
    <source>
        <strain evidence="1 2">NBRC 16266</strain>
    </source>
</reference>
<dbReference type="RefSeq" id="WP_155353125.1">
    <property type="nucleotide sequence ID" value="NZ_BAAAHL010000012.1"/>
</dbReference>
<sequence>MAITRFRPEIWSALLLTSLKKAHIYAALCNRDYEGEITAAGDTVRVTSVSRPTVNTYSRNTDIAYEELTDAQRTLVVDQEKYWAFSLDDVDKAQAKGDVMGPAMEESGYAVNDVVDSYVAGLYTQAAAANAIGTVSVTTGDIAYTQIRLLGLRLTKASVPRAGRWAVLPPFMASLLLENGKFVNNANPGVNSSAHLIEGWIGRALGFDLYESNNAPLVTGDDYAVLAGNNRAITFASQITRTEALRSEVRFADRMRGLYVYGAKVMRPDGLATLVASET</sequence>
<organism evidence="1 2">
    <name type="scientific">Acrocarpospora macrocephala</name>
    <dbReference type="NCBI Taxonomy" id="150177"/>
    <lineage>
        <taxon>Bacteria</taxon>
        <taxon>Bacillati</taxon>
        <taxon>Actinomycetota</taxon>
        <taxon>Actinomycetes</taxon>
        <taxon>Streptosporangiales</taxon>
        <taxon>Streptosporangiaceae</taxon>
        <taxon>Acrocarpospora</taxon>
    </lineage>
</organism>
<dbReference type="EMBL" id="BLAE01000006">
    <property type="protein sequence ID" value="GES07415.1"/>
    <property type="molecule type" value="Genomic_DNA"/>
</dbReference>
<evidence type="ECO:0000313" key="2">
    <source>
        <dbReference type="Proteomes" id="UP000331127"/>
    </source>
</evidence>
<accession>A0A5M3WEA0</accession>
<name>A0A5M3WEA0_9ACTN</name>
<dbReference type="OrthoDB" id="1624479at2"/>